<dbReference type="PANTHER" id="PTHR43031:SF18">
    <property type="entry name" value="RHODANESE-RELATED SULFURTRANSFERASES"/>
    <property type="match status" value="1"/>
</dbReference>
<dbReference type="CDD" id="cd00158">
    <property type="entry name" value="RHOD"/>
    <property type="match status" value="1"/>
</dbReference>
<keyword evidence="1" id="KW-0472">Membrane</keyword>
<evidence type="ECO:0000256" key="1">
    <source>
        <dbReference type="SAM" id="Phobius"/>
    </source>
</evidence>
<keyword evidence="1" id="KW-0812">Transmembrane</keyword>
<protein>
    <submittedName>
        <fullName evidence="3">Rhodanese-like domain-containing protein</fullName>
    </submittedName>
</protein>
<keyword evidence="1" id="KW-1133">Transmembrane helix</keyword>
<dbReference type="SMART" id="SM00450">
    <property type="entry name" value="RHOD"/>
    <property type="match status" value="1"/>
</dbReference>
<dbReference type="Pfam" id="PF00581">
    <property type="entry name" value="Rhodanese"/>
    <property type="match status" value="1"/>
</dbReference>
<dbReference type="Gene3D" id="3.40.250.10">
    <property type="entry name" value="Rhodanese-like domain"/>
    <property type="match status" value="1"/>
</dbReference>
<keyword evidence="4" id="KW-1185">Reference proteome</keyword>
<accession>A0ABS8W6V6</accession>
<comment type="caution">
    <text evidence="3">The sequence shown here is derived from an EMBL/GenBank/DDBJ whole genome shotgun (WGS) entry which is preliminary data.</text>
</comment>
<evidence type="ECO:0000259" key="2">
    <source>
        <dbReference type="PROSITE" id="PS50206"/>
    </source>
</evidence>
<dbReference type="Proteomes" id="UP001201273">
    <property type="component" value="Unassembled WGS sequence"/>
</dbReference>
<name>A0ABS8W6V6_9GAMM</name>
<proteinExistence type="predicted"/>
<dbReference type="PROSITE" id="PS50206">
    <property type="entry name" value="RHODANESE_3"/>
    <property type="match status" value="1"/>
</dbReference>
<dbReference type="EMBL" id="JAIMJA010000006">
    <property type="protein sequence ID" value="MCE2594742.1"/>
    <property type="molecule type" value="Genomic_DNA"/>
</dbReference>
<dbReference type="RefSeq" id="WP_233052263.1">
    <property type="nucleotide sequence ID" value="NZ_JAIMJA010000006.1"/>
</dbReference>
<dbReference type="InterPro" id="IPR050229">
    <property type="entry name" value="GlpE_sulfurtransferase"/>
</dbReference>
<dbReference type="InterPro" id="IPR036873">
    <property type="entry name" value="Rhodanese-like_dom_sf"/>
</dbReference>
<dbReference type="PANTHER" id="PTHR43031">
    <property type="entry name" value="FAD-DEPENDENT OXIDOREDUCTASE"/>
    <property type="match status" value="1"/>
</dbReference>
<dbReference type="InterPro" id="IPR001763">
    <property type="entry name" value="Rhodanese-like_dom"/>
</dbReference>
<organism evidence="3 4">
    <name type="scientific">Motilimonas cestriensis</name>
    <dbReference type="NCBI Taxonomy" id="2742685"/>
    <lineage>
        <taxon>Bacteria</taxon>
        <taxon>Pseudomonadati</taxon>
        <taxon>Pseudomonadota</taxon>
        <taxon>Gammaproteobacteria</taxon>
        <taxon>Alteromonadales</taxon>
        <taxon>Alteromonadales genera incertae sedis</taxon>
        <taxon>Motilimonas</taxon>
    </lineage>
</organism>
<feature type="transmembrane region" description="Helical" evidence="1">
    <location>
        <begin position="12"/>
        <end position="30"/>
    </location>
</feature>
<feature type="domain" description="Rhodanese" evidence="2">
    <location>
        <begin position="50"/>
        <end position="141"/>
    </location>
</feature>
<sequence>MQEYMDFAAANPMLVIAWFGLAGALIFTTVKSRFSAVKSVTHQQATLMMNKEDAVVVDVRSLDEFKKGHIVGAKHLTESQINAGTFTGVENLKESPIIVVCATGMRSSGAANKLVKAGFTQVNNLTGGLAEWKNANLPLTKK</sequence>
<gene>
    <name evidence="3" type="ORF">K6Y31_07925</name>
</gene>
<dbReference type="SUPFAM" id="SSF52821">
    <property type="entry name" value="Rhodanese/Cell cycle control phosphatase"/>
    <property type="match status" value="1"/>
</dbReference>
<evidence type="ECO:0000313" key="3">
    <source>
        <dbReference type="EMBL" id="MCE2594742.1"/>
    </source>
</evidence>
<reference evidence="3 4" key="1">
    <citation type="journal article" date="2022" name="Environ. Microbiol. Rep.">
        <title>Eco-phylogenetic analyses reveal divergent evolution of vitamin B12 metabolism in the marine bacterial family 'Psychromonadaceae'.</title>
        <authorList>
            <person name="Jin X."/>
            <person name="Yang Y."/>
            <person name="Cao H."/>
            <person name="Gao B."/>
            <person name="Zhao Z."/>
        </authorList>
    </citation>
    <scope>NUCLEOTIDE SEQUENCE [LARGE SCALE GENOMIC DNA]</scope>
    <source>
        <strain evidence="3 4">MKS20</strain>
    </source>
</reference>
<evidence type="ECO:0000313" key="4">
    <source>
        <dbReference type="Proteomes" id="UP001201273"/>
    </source>
</evidence>